<evidence type="ECO:0000313" key="1">
    <source>
        <dbReference type="EMBL" id="MCY6957925.1"/>
    </source>
</evidence>
<sequence>MEKIGCAYCGSERPKEEMIRGEITFRDRNPITGKIFINKKTNWYCKDKGCAGYDQMAYEG</sequence>
<protein>
    <recommendedName>
        <fullName evidence="3">YgiT-type zinc finger protein</fullName>
    </recommendedName>
</protein>
<keyword evidence="2" id="KW-1185">Reference proteome</keyword>
<reference evidence="1" key="1">
    <citation type="submission" date="2022-12" db="EMBL/GenBank/DDBJ databases">
        <title>Clostridium sp. nov., isolated from industrial wastewater.</title>
        <authorList>
            <person name="Jiayan W."/>
        </authorList>
    </citation>
    <scope>NUCLEOTIDE SEQUENCE</scope>
    <source>
        <strain evidence="1">ZC22-4</strain>
    </source>
</reference>
<dbReference type="Proteomes" id="UP001144612">
    <property type="component" value="Unassembled WGS sequence"/>
</dbReference>
<evidence type="ECO:0000313" key="2">
    <source>
        <dbReference type="Proteomes" id="UP001144612"/>
    </source>
</evidence>
<accession>A0ABT4D6J9</accession>
<name>A0ABT4D6J9_9CLOT</name>
<comment type="caution">
    <text evidence="1">The sequence shown here is derived from an EMBL/GenBank/DDBJ whole genome shotgun (WGS) entry which is preliminary data.</text>
</comment>
<organism evidence="1 2">
    <name type="scientific">Clostridium brassicae</name>
    <dbReference type="NCBI Taxonomy" id="2999072"/>
    <lineage>
        <taxon>Bacteria</taxon>
        <taxon>Bacillati</taxon>
        <taxon>Bacillota</taxon>
        <taxon>Clostridia</taxon>
        <taxon>Eubacteriales</taxon>
        <taxon>Clostridiaceae</taxon>
        <taxon>Clostridium</taxon>
    </lineage>
</organism>
<proteinExistence type="predicted"/>
<gene>
    <name evidence="1" type="ORF">OW729_04820</name>
</gene>
<evidence type="ECO:0008006" key="3">
    <source>
        <dbReference type="Google" id="ProtNLM"/>
    </source>
</evidence>
<dbReference type="RefSeq" id="WP_268060326.1">
    <property type="nucleotide sequence ID" value="NZ_JAPQFJ010000003.1"/>
</dbReference>
<dbReference type="EMBL" id="JAPQFJ010000003">
    <property type="protein sequence ID" value="MCY6957925.1"/>
    <property type="molecule type" value="Genomic_DNA"/>
</dbReference>